<protein>
    <submittedName>
        <fullName evidence="1">Uncharacterized protein</fullName>
    </submittedName>
</protein>
<proteinExistence type="predicted"/>
<keyword evidence="2" id="KW-1185">Reference proteome</keyword>
<gene>
    <name evidence="1" type="ORF">HK099_000205</name>
</gene>
<dbReference type="Gene3D" id="1.10.472.10">
    <property type="entry name" value="Cyclin-like"/>
    <property type="match status" value="1"/>
</dbReference>
<dbReference type="GO" id="GO:0019901">
    <property type="term" value="F:protein kinase binding"/>
    <property type="evidence" value="ECO:0007669"/>
    <property type="project" value="InterPro"/>
</dbReference>
<dbReference type="Proteomes" id="UP001211065">
    <property type="component" value="Unassembled WGS sequence"/>
</dbReference>
<dbReference type="CDD" id="cd20557">
    <property type="entry name" value="CYCLIN_ScPCL1-like"/>
    <property type="match status" value="1"/>
</dbReference>
<dbReference type="PANTHER" id="PTHR15615">
    <property type="match status" value="1"/>
</dbReference>
<feature type="non-terminal residue" evidence="1">
    <location>
        <position position="226"/>
    </location>
</feature>
<dbReference type="EMBL" id="JADGJW010001035">
    <property type="protein sequence ID" value="KAJ3207756.1"/>
    <property type="molecule type" value="Genomic_DNA"/>
</dbReference>
<evidence type="ECO:0000313" key="1">
    <source>
        <dbReference type="EMBL" id="KAJ3207756.1"/>
    </source>
</evidence>
<reference evidence="1" key="1">
    <citation type="submission" date="2020-05" db="EMBL/GenBank/DDBJ databases">
        <title>Phylogenomic resolution of chytrid fungi.</title>
        <authorList>
            <person name="Stajich J.E."/>
            <person name="Amses K."/>
            <person name="Simmons R."/>
            <person name="Seto K."/>
            <person name="Myers J."/>
            <person name="Bonds A."/>
            <person name="Quandt C.A."/>
            <person name="Barry K."/>
            <person name="Liu P."/>
            <person name="Grigoriev I."/>
            <person name="Longcore J.E."/>
            <person name="James T.Y."/>
        </authorList>
    </citation>
    <scope>NUCLEOTIDE SEQUENCE</scope>
    <source>
        <strain evidence="1">JEL0476</strain>
    </source>
</reference>
<name>A0AAD5XXQ0_9FUNG</name>
<evidence type="ECO:0000313" key="2">
    <source>
        <dbReference type="Proteomes" id="UP001211065"/>
    </source>
</evidence>
<dbReference type="AlphaFoldDB" id="A0AAD5XXQ0"/>
<organism evidence="1 2">
    <name type="scientific">Clydaea vesicula</name>
    <dbReference type="NCBI Taxonomy" id="447962"/>
    <lineage>
        <taxon>Eukaryota</taxon>
        <taxon>Fungi</taxon>
        <taxon>Fungi incertae sedis</taxon>
        <taxon>Chytridiomycota</taxon>
        <taxon>Chytridiomycota incertae sedis</taxon>
        <taxon>Chytridiomycetes</taxon>
        <taxon>Lobulomycetales</taxon>
        <taxon>Lobulomycetaceae</taxon>
        <taxon>Clydaea</taxon>
    </lineage>
</organism>
<dbReference type="Pfam" id="PF08613">
    <property type="entry name" value="Cyclin"/>
    <property type="match status" value="1"/>
</dbReference>
<dbReference type="PANTHER" id="PTHR15615:SF27">
    <property type="entry name" value="PHO85 CYCLIN CLG1"/>
    <property type="match status" value="1"/>
</dbReference>
<comment type="caution">
    <text evidence="1">The sequence shown here is derived from an EMBL/GenBank/DDBJ whole genome shotgun (WGS) entry which is preliminary data.</text>
</comment>
<dbReference type="GO" id="GO:0005634">
    <property type="term" value="C:nucleus"/>
    <property type="evidence" value="ECO:0007669"/>
    <property type="project" value="TreeGrafter"/>
</dbReference>
<dbReference type="GO" id="GO:0016538">
    <property type="term" value="F:cyclin-dependent protein serine/threonine kinase regulator activity"/>
    <property type="evidence" value="ECO:0007669"/>
    <property type="project" value="TreeGrafter"/>
</dbReference>
<dbReference type="InterPro" id="IPR013922">
    <property type="entry name" value="Cyclin_PHO80-like"/>
</dbReference>
<accession>A0AAD5XXQ0</accession>
<sequence>MSKHSDRFFPYHCAKKITTKQRNLNNLKLQLLLNFTHSNKNFPASTNLQCSSKYYVSPPISPIDTVAPISHLNSYKKSTITSSKSTRKTNNLQNKIPEYIFQSFNFKLIETSTNSHISNTPSHTAENIFNFFLESLIISPSKSFLQSIIFCARVPNSVLYASCLYIHKIFVNGLNTNQAQAELNFVAALCIANKVLDDNAMKNSVWSKISGIPLETINLAERYMLN</sequence>
<dbReference type="GO" id="GO:0000307">
    <property type="term" value="C:cyclin-dependent protein kinase holoenzyme complex"/>
    <property type="evidence" value="ECO:0007669"/>
    <property type="project" value="TreeGrafter"/>
</dbReference>